<keyword evidence="2" id="KW-1185">Reference proteome</keyword>
<evidence type="ECO:0000313" key="1">
    <source>
        <dbReference type="EMBL" id="KAJ7010834.1"/>
    </source>
</evidence>
<proteinExistence type="predicted"/>
<dbReference type="Proteomes" id="UP001164929">
    <property type="component" value="Chromosome 1"/>
</dbReference>
<dbReference type="AlphaFoldDB" id="A0AAD6RL15"/>
<comment type="caution">
    <text evidence="1">The sequence shown here is derived from an EMBL/GenBank/DDBJ whole genome shotgun (WGS) entry which is preliminary data.</text>
</comment>
<name>A0AAD6RL15_9ROSI</name>
<organism evidence="1 2">
    <name type="scientific">Populus alba x Populus x berolinensis</name>
    <dbReference type="NCBI Taxonomy" id="444605"/>
    <lineage>
        <taxon>Eukaryota</taxon>
        <taxon>Viridiplantae</taxon>
        <taxon>Streptophyta</taxon>
        <taxon>Embryophyta</taxon>
        <taxon>Tracheophyta</taxon>
        <taxon>Spermatophyta</taxon>
        <taxon>Magnoliopsida</taxon>
        <taxon>eudicotyledons</taxon>
        <taxon>Gunneridae</taxon>
        <taxon>Pentapetalae</taxon>
        <taxon>rosids</taxon>
        <taxon>fabids</taxon>
        <taxon>Malpighiales</taxon>
        <taxon>Salicaceae</taxon>
        <taxon>Saliceae</taxon>
        <taxon>Populus</taxon>
    </lineage>
</organism>
<protein>
    <submittedName>
        <fullName evidence="1">Uncharacterized protein</fullName>
    </submittedName>
</protein>
<accession>A0AAD6RL15</accession>
<evidence type="ECO:0000313" key="2">
    <source>
        <dbReference type="Proteomes" id="UP001164929"/>
    </source>
</evidence>
<gene>
    <name evidence="1" type="ORF">NC653_001330</name>
</gene>
<reference evidence="1 2" key="1">
    <citation type="journal article" date="2023" name="Mol. Ecol. Resour.">
        <title>Chromosome-level genome assembly of a triploid poplar Populus alba 'Berolinensis'.</title>
        <authorList>
            <person name="Chen S."/>
            <person name="Yu Y."/>
            <person name="Wang X."/>
            <person name="Wang S."/>
            <person name="Zhang T."/>
            <person name="Zhou Y."/>
            <person name="He R."/>
            <person name="Meng N."/>
            <person name="Wang Y."/>
            <person name="Liu W."/>
            <person name="Liu Z."/>
            <person name="Liu J."/>
            <person name="Guo Q."/>
            <person name="Huang H."/>
            <person name="Sederoff R.R."/>
            <person name="Wang G."/>
            <person name="Qu G."/>
            <person name="Chen S."/>
        </authorList>
    </citation>
    <scope>NUCLEOTIDE SEQUENCE [LARGE SCALE GENOMIC DNA]</scope>
    <source>
        <strain evidence="1">SC-2020</strain>
    </source>
</reference>
<dbReference type="EMBL" id="JAQIZT010000001">
    <property type="protein sequence ID" value="KAJ7010834.1"/>
    <property type="molecule type" value="Genomic_DNA"/>
</dbReference>
<sequence>MEELLIPVGQRLFYLQVSLASLFRNKKNKKPANLKALCPIFFVNKRQLSFDCPCSSINCLSRALTSQFSVPECKYSDGQAHMTLVYGPGSIKDFSFILISG</sequence>